<organism evidence="10 11">
    <name type="scientific">Candidatus Roizmanbacteria bacterium RIFCSPLOWO2_01_FULL_45_11</name>
    <dbReference type="NCBI Taxonomy" id="1802070"/>
    <lineage>
        <taxon>Bacteria</taxon>
        <taxon>Candidatus Roizmaniibacteriota</taxon>
    </lineage>
</organism>
<feature type="transmembrane region" description="Helical" evidence="8">
    <location>
        <begin position="449"/>
        <end position="467"/>
    </location>
</feature>
<dbReference type="Pfam" id="PF03023">
    <property type="entry name" value="MurJ"/>
    <property type="match status" value="1"/>
</dbReference>
<dbReference type="PRINTS" id="PR01806">
    <property type="entry name" value="VIRFACTRMVIN"/>
</dbReference>
<dbReference type="GO" id="GO:0008360">
    <property type="term" value="P:regulation of cell shape"/>
    <property type="evidence" value="ECO:0007669"/>
    <property type="project" value="UniProtKB-UniRule"/>
</dbReference>
<feature type="transmembrane region" description="Helical" evidence="8">
    <location>
        <begin position="89"/>
        <end position="114"/>
    </location>
</feature>
<dbReference type="GO" id="GO:0015648">
    <property type="term" value="F:lipid-linked peptidoglycan transporter activity"/>
    <property type="evidence" value="ECO:0007669"/>
    <property type="project" value="UniProtKB-UniRule"/>
</dbReference>
<dbReference type="PIRSF" id="PIRSF002869">
    <property type="entry name" value="MviN"/>
    <property type="match status" value="1"/>
</dbReference>
<accession>A0A1F7JIZ9</accession>
<feature type="transmembrane region" description="Helical" evidence="8">
    <location>
        <begin position="487"/>
        <end position="509"/>
    </location>
</feature>
<comment type="caution">
    <text evidence="8">Lacks conserved residue(s) required for the propagation of feature annotation.</text>
</comment>
<keyword evidence="4 8" id="KW-0133">Cell shape</keyword>
<comment type="similarity">
    <text evidence="8 9">Belongs to the MurJ/MviN family.</text>
</comment>
<feature type="transmembrane region" description="Helical" evidence="8">
    <location>
        <begin position="390"/>
        <end position="410"/>
    </location>
</feature>
<keyword evidence="8 9" id="KW-0813">Transport</keyword>
<dbReference type="NCBIfam" id="TIGR01695">
    <property type="entry name" value="murJ_mviN"/>
    <property type="match status" value="1"/>
</dbReference>
<comment type="subcellular location">
    <subcellularLocation>
        <location evidence="1 8">Cell membrane</location>
        <topology evidence="1 8">Multi-pass membrane protein</topology>
    </subcellularLocation>
</comment>
<dbReference type="GO" id="GO:0005886">
    <property type="term" value="C:plasma membrane"/>
    <property type="evidence" value="ECO:0007669"/>
    <property type="project" value="UniProtKB-SubCell"/>
</dbReference>
<evidence type="ECO:0000256" key="8">
    <source>
        <dbReference type="HAMAP-Rule" id="MF_02078"/>
    </source>
</evidence>
<comment type="function">
    <text evidence="8 9">Involved in peptidoglycan biosynthesis. Transports lipid-linked peptidoglycan precursors from the inner to the outer leaflet of the cytoplasmic membrane.</text>
</comment>
<dbReference type="PANTHER" id="PTHR47019">
    <property type="entry name" value="LIPID II FLIPPASE MURJ"/>
    <property type="match status" value="1"/>
</dbReference>
<dbReference type="GO" id="GO:0009252">
    <property type="term" value="P:peptidoglycan biosynthetic process"/>
    <property type="evidence" value="ECO:0007669"/>
    <property type="project" value="UniProtKB-UniRule"/>
</dbReference>
<feature type="transmembrane region" description="Helical" evidence="8">
    <location>
        <begin position="363"/>
        <end position="383"/>
    </location>
</feature>
<feature type="transmembrane region" description="Helical" evidence="8">
    <location>
        <begin position="166"/>
        <end position="190"/>
    </location>
</feature>
<sequence>MFKRFFTRKQTSILSAAFAIAAMVFTSRVLGLVRNRLLTSHFTPDEIDLYFAALRIPNFLYEILIAGAITVAFIPVFTSYLSQKKQEEAFTIAAIILNIAGIIVSIAVAILIPLTPLVLRVIVPGFTDAQIAETVYYTRIVLVLQVLPLVIGNIITGILQSFKRFLIPAMAPVVYNIGSIFGIVVLTPAWGLSGAIYGIGLGAVLFLIIQLPLLATVAYHHRFIVSLRHKGLWRLVRLMLPRTFVVGASQVDATIDFMLASLIGPGSITVFAFAQQLQLLPIGLFGLPIAQAALPTLSEYAAEGKIQAFKDSILTSLHQILFFVFPASAMLIVLQIPIVRLFYGADQFDWPVTVMTGRTIMYFSFSLFAQSMILLFSRAFFALQDSRTPVIVAVGSIVLNSLLSLLFVMWLRLDVWSLGLSTSISSIIHAFALLYVLDKKVHAFDRTRLFLPFIKIMTATAIMAIFIRIPVKLLDTLVFDTTRTFSLLVLTGIASCIGLATYIFFAWFFNIKEVLLFMVFARKLTKVKDILFEPSREVGGE</sequence>
<feature type="transmembrane region" description="Helical" evidence="8">
    <location>
        <begin position="416"/>
        <end position="437"/>
    </location>
</feature>
<proteinExistence type="inferred from homology"/>
<protein>
    <recommendedName>
        <fullName evidence="8">Probable lipid II flippase MurJ</fullName>
    </recommendedName>
</protein>
<feature type="transmembrane region" description="Helical" evidence="8">
    <location>
        <begin position="134"/>
        <end position="159"/>
    </location>
</feature>
<dbReference type="CDD" id="cd13123">
    <property type="entry name" value="MATE_MurJ_like"/>
    <property type="match status" value="1"/>
</dbReference>
<feature type="transmembrane region" description="Helical" evidence="8">
    <location>
        <begin position="320"/>
        <end position="343"/>
    </location>
</feature>
<evidence type="ECO:0000256" key="2">
    <source>
        <dbReference type="ARBA" id="ARBA00022475"/>
    </source>
</evidence>
<keyword evidence="7 8" id="KW-0472">Membrane</keyword>
<dbReference type="Proteomes" id="UP000178486">
    <property type="component" value="Unassembled WGS sequence"/>
</dbReference>
<evidence type="ECO:0000313" key="11">
    <source>
        <dbReference type="Proteomes" id="UP000178486"/>
    </source>
</evidence>
<evidence type="ECO:0000256" key="4">
    <source>
        <dbReference type="ARBA" id="ARBA00022960"/>
    </source>
</evidence>
<evidence type="ECO:0000256" key="1">
    <source>
        <dbReference type="ARBA" id="ARBA00004651"/>
    </source>
</evidence>
<keyword evidence="5 8" id="KW-0573">Peptidoglycan synthesis</keyword>
<gene>
    <name evidence="8" type="primary">murJ</name>
    <name evidence="10" type="ORF">A3B56_02450</name>
</gene>
<evidence type="ECO:0000256" key="3">
    <source>
        <dbReference type="ARBA" id="ARBA00022692"/>
    </source>
</evidence>
<comment type="pathway">
    <text evidence="8">Cell wall biogenesis; peptidoglycan biosynthesis.</text>
</comment>
<feature type="transmembrane region" description="Helical" evidence="8">
    <location>
        <begin position="59"/>
        <end position="77"/>
    </location>
</feature>
<dbReference type="InterPro" id="IPR051050">
    <property type="entry name" value="Lipid_II_flippase_MurJ/MviN"/>
</dbReference>
<dbReference type="UniPathway" id="UPA00219"/>
<keyword evidence="6 8" id="KW-1133">Transmembrane helix</keyword>
<dbReference type="PANTHER" id="PTHR47019:SF1">
    <property type="entry name" value="LIPID II FLIPPASE MURJ"/>
    <property type="match status" value="1"/>
</dbReference>
<dbReference type="InterPro" id="IPR004268">
    <property type="entry name" value="MurJ"/>
</dbReference>
<keyword evidence="3 8" id="KW-0812">Transmembrane</keyword>
<dbReference type="EMBL" id="MGAU01000008">
    <property type="protein sequence ID" value="OGK55588.1"/>
    <property type="molecule type" value="Genomic_DNA"/>
</dbReference>
<dbReference type="HAMAP" id="MF_02078">
    <property type="entry name" value="MurJ_MviN"/>
    <property type="match status" value="1"/>
</dbReference>
<dbReference type="GO" id="GO:0034204">
    <property type="term" value="P:lipid translocation"/>
    <property type="evidence" value="ECO:0007669"/>
    <property type="project" value="TreeGrafter"/>
</dbReference>
<keyword evidence="2 8" id="KW-1003">Cell membrane</keyword>
<evidence type="ECO:0000256" key="9">
    <source>
        <dbReference type="PIRNR" id="PIRNR002869"/>
    </source>
</evidence>
<evidence type="ECO:0000256" key="7">
    <source>
        <dbReference type="ARBA" id="ARBA00023136"/>
    </source>
</evidence>
<reference evidence="10 11" key="1">
    <citation type="journal article" date="2016" name="Nat. Commun.">
        <title>Thousands of microbial genomes shed light on interconnected biogeochemical processes in an aquifer system.</title>
        <authorList>
            <person name="Anantharaman K."/>
            <person name="Brown C.T."/>
            <person name="Hug L.A."/>
            <person name="Sharon I."/>
            <person name="Castelle C.J."/>
            <person name="Probst A.J."/>
            <person name="Thomas B.C."/>
            <person name="Singh A."/>
            <person name="Wilkins M.J."/>
            <person name="Karaoz U."/>
            <person name="Brodie E.L."/>
            <person name="Williams K.H."/>
            <person name="Hubbard S.S."/>
            <person name="Banfield J.F."/>
        </authorList>
    </citation>
    <scope>NUCLEOTIDE SEQUENCE [LARGE SCALE GENOMIC DNA]</scope>
</reference>
<dbReference type="GO" id="GO:0071555">
    <property type="term" value="P:cell wall organization"/>
    <property type="evidence" value="ECO:0007669"/>
    <property type="project" value="UniProtKB-UniRule"/>
</dbReference>
<evidence type="ECO:0000256" key="5">
    <source>
        <dbReference type="ARBA" id="ARBA00022984"/>
    </source>
</evidence>
<feature type="transmembrane region" description="Helical" evidence="8">
    <location>
        <begin position="196"/>
        <end position="219"/>
    </location>
</feature>
<evidence type="ECO:0000256" key="6">
    <source>
        <dbReference type="ARBA" id="ARBA00022989"/>
    </source>
</evidence>
<evidence type="ECO:0000313" key="10">
    <source>
        <dbReference type="EMBL" id="OGK55588.1"/>
    </source>
</evidence>
<dbReference type="AlphaFoldDB" id="A0A1F7JIZ9"/>
<comment type="caution">
    <text evidence="10">The sequence shown here is derived from an EMBL/GenBank/DDBJ whole genome shotgun (WGS) entry which is preliminary data.</text>
</comment>
<keyword evidence="8 9" id="KW-0961">Cell wall biogenesis/degradation</keyword>
<name>A0A1F7JIZ9_9BACT</name>